<dbReference type="Pfam" id="PF03478">
    <property type="entry name" value="Beta-prop_KIB1-4"/>
    <property type="match status" value="1"/>
</dbReference>
<evidence type="ECO:0000259" key="1">
    <source>
        <dbReference type="Pfam" id="PF03478"/>
    </source>
</evidence>
<dbReference type="EMBL" id="PGOL01000327">
    <property type="protein sequence ID" value="PKI72449.1"/>
    <property type="molecule type" value="Genomic_DNA"/>
</dbReference>
<comment type="caution">
    <text evidence="2">The sequence shown here is derived from an EMBL/GenBank/DDBJ whole genome shotgun (WGS) entry which is preliminary data.</text>
</comment>
<dbReference type="STRING" id="22663.A0A218X566"/>
<keyword evidence="5" id="KW-1185">Reference proteome</keyword>
<dbReference type="Proteomes" id="UP000197138">
    <property type="component" value="Unassembled WGS sequence"/>
</dbReference>
<evidence type="ECO:0000313" key="2">
    <source>
        <dbReference type="EMBL" id="OWM79641.1"/>
    </source>
</evidence>
<dbReference type="InterPro" id="IPR050942">
    <property type="entry name" value="F-box_BR-signaling"/>
</dbReference>
<dbReference type="InterPro" id="IPR005174">
    <property type="entry name" value="KIB1-4_b-propeller"/>
</dbReference>
<feature type="domain" description="KIB1-4 beta-propeller" evidence="1">
    <location>
        <begin position="82"/>
        <end position="374"/>
    </location>
</feature>
<evidence type="ECO:0000313" key="3">
    <source>
        <dbReference type="EMBL" id="PKI72449.1"/>
    </source>
</evidence>
<reference evidence="2" key="2">
    <citation type="submission" date="2017-06" db="EMBL/GenBank/DDBJ databases">
        <title>The pomegranate genome and the genomics of punicalagin biosynthesis.</title>
        <authorList>
            <person name="Xu C."/>
        </authorList>
    </citation>
    <scope>NUCLEOTIDE SEQUENCE [LARGE SCALE GENOMIC DNA]</scope>
    <source>
        <tissue evidence="2">Fresh leaf</tissue>
    </source>
</reference>
<protein>
    <recommendedName>
        <fullName evidence="1">KIB1-4 beta-propeller domain-containing protein</fullName>
    </recommendedName>
</protein>
<name>A0A218X566_PUNGR</name>
<sequence length="412" mass="47436">MVDTRCVNWLDLPRELLYLILDKLIRGINSDYFRFAVVCKDWLAVAREFQATSPKRQLFPILLIPTEDKSKTHRGWYDVIQDRIVDSRLHVPYNRRCCGSSHGWLIFTEEDLSLTLYNPFAGKSIRLPPVIPVPPVEELSADHQYDIPKVVLSADPFEAPDTYEVVAIHGVYVGKLAYFKSGWNTWIYARQGEYNMSDWTSHFCEITYFDGKSYAADDQSLVSLEVCISEADPNASSYVSLNLIMIRQRNWVSKCYLVPSLGGRLLWIDRHHRWKNGSFEMDGKSYDYDPDILHLTKCFKVYEMKEIDGQMNQVELTKLDGQAIFVGNNHAEMIMTSLFPAGCKPNRIYYTDDNMDRVLGPYQPLGAIDIGVFDLDKECTYPLCVPGESKKDMPPPIWFVPRASHIRLANRC</sequence>
<reference evidence="4" key="1">
    <citation type="journal article" date="2017" name="Plant J.">
        <title>The pomegranate (Punica granatum L.) genome and the genomics of punicalagin biosynthesis.</title>
        <authorList>
            <person name="Qin G."/>
            <person name="Xu C."/>
            <person name="Ming R."/>
            <person name="Tang H."/>
            <person name="Guyot R."/>
            <person name="Kramer E.M."/>
            <person name="Hu Y."/>
            <person name="Yi X."/>
            <person name="Qi Y."/>
            <person name="Xu X."/>
            <person name="Gao Z."/>
            <person name="Pan H."/>
            <person name="Jian J."/>
            <person name="Tian Y."/>
            <person name="Yue Z."/>
            <person name="Xu Y."/>
        </authorList>
    </citation>
    <scope>NUCLEOTIDE SEQUENCE [LARGE SCALE GENOMIC DNA]</scope>
    <source>
        <strain evidence="4">cv. Dabenzi</strain>
    </source>
</reference>
<accession>A0A218X566</accession>
<reference evidence="3 5" key="3">
    <citation type="submission" date="2017-11" db="EMBL/GenBank/DDBJ databases">
        <title>De-novo sequencing of pomegranate (Punica granatum L.) genome.</title>
        <authorList>
            <person name="Akparov Z."/>
            <person name="Amiraslanov A."/>
            <person name="Hajiyeva S."/>
            <person name="Abbasov M."/>
            <person name="Kaur K."/>
            <person name="Hamwieh A."/>
            <person name="Solovyev V."/>
            <person name="Salamov A."/>
            <person name="Braich B."/>
            <person name="Kosarev P."/>
            <person name="Mahmoud A."/>
            <person name="Hajiyev E."/>
            <person name="Babayeva S."/>
            <person name="Izzatullayeva V."/>
            <person name="Mammadov A."/>
            <person name="Mammadov A."/>
            <person name="Sharifova S."/>
            <person name="Ojaghi J."/>
            <person name="Eynullazada K."/>
            <person name="Bayramov B."/>
            <person name="Abdulazimova A."/>
            <person name="Shahmuradov I."/>
        </authorList>
    </citation>
    <scope>NUCLEOTIDE SEQUENCE [LARGE SCALE GENOMIC DNA]</scope>
    <source>
        <strain evidence="3">AG2017</strain>
        <strain evidence="5">cv. AG2017</strain>
        <tissue evidence="3">Leaf</tissue>
    </source>
</reference>
<proteinExistence type="predicted"/>
<organism evidence="2 4">
    <name type="scientific">Punica granatum</name>
    <name type="common">Pomegranate</name>
    <dbReference type="NCBI Taxonomy" id="22663"/>
    <lineage>
        <taxon>Eukaryota</taxon>
        <taxon>Viridiplantae</taxon>
        <taxon>Streptophyta</taxon>
        <taxon>Embryophyta</taxon>
        <taxon>Tracheophyta</taxon>
        <taxon>Spermatophyta</taxon>
        <taxon>Magnoliopsida</taxon>
        <taxon>eudicotyledons</taxon>
        <taxon>Gunneridae</taxon>
        <taxon>Pentapetalae</taxon>
        <taxon>rosids</taxon>
        <taxon>malvids</taxon>
        <taxon>Myrtales</taxon>
        <taxon>Lythraceae</taxon>
        <taxon>Punica</taxon>
    </lineage>
</organism>
<dbReference type="Proteomes" id="UP000233551">
    <property type="component" value="Unassembled WGS sequence"/>
</dbReference>
<evidence type="ECO:0000313" key="5">
    <source>
        <dbReference type="Proteomes" id="UP000233551"/>
    </source>
</evidence>
<dbReference type="AlphaFoldDB" id="A0A218X566"/>
<dbReference type="PANTHER" id="PTHR44259">
    <property type="entry name" value="OS07G0183000 PROTEIN-RELATED"/>
    <property type="match status" value="1"/>
</dbReference>
<evidence type="ECO:0000313" key="4">
    <source>
        <dbReference type="Proteomes" id="UP000197138"/>
    </source>
</evidence>
<gene>
    <name evidence="2" type="ORF">CDL15_Pgr023053</name>
    <name evidence="3" type="ORF">CRG98_007195</name>
</gene>
<dbReference type="PANTHER" id="PTHR44259:SF93">
    <property type="entry name" value="PROTEIN, PUTATIVE (DUF295)-RELATED"/>
    <property type="match status" value="1"/>
</dbReference>
<dbReference type="EMBL" id="MTKT01002440">
    <property type="protein sequence ID" value="OWM79641.1"/>
    <property type="molecule type" value="Genomic_DNA"/>
</dbReference>